<dbReference type="RefSeq" id="WP_055259680.1">
    <property type="nucleotide sequence ID" value="NZ_CABIXL010000006.1"/>
</dbReference>
<evidence type="ECO:0000313" key="3">
    <source>
        <dbReference type="Proteomes" id="UP000095488"/>
    </source>
</evidence>
<reference evidence="2 3" key="1">
    <citation type="submission" date="2015-09" db="EMBL/GenBank/DDBJ databases">
        <authorList>
            <consortium name="Pathogen Informatics"/>
        </authorList>
    </citation>
    <scope>NUCLEOTIDE SEQUENCE [LARGE SCALE GENOMIC DNA]</scope>
    <source>
        <strain evidence="2 3">2789STDY5834858</strain>
    </source>
</reference>
<dbReference type="InterPro" id="IPR036866">
    <property type="entry name" value="RibonucZ/Hydroxyglut_hydro"/>
</dbReference>
<keyword evidence="3" id="KW-1185">Reference proteome</keyword>
<sequence length="242" mass="27291">MNNYKIEVLNEDTLGIKEARVVNPVLIYNEEEAVLVDTDYPGRFEGLKKSIEKYIDINKLKTIIITHHDIDHVGSAREFKELLGDKVKILATEIEAKYISGKTTPIKLDNLEKVKDSLNEMQKSFYEMLKVGFPRSYVDVDKIINSGDVLNLAGAKIEVVGTPGHTPGHICLYIAKDKALITGDTLMNNAQKLDIVSDMYNNDPKEARESLKKLKELDIEKVYCYHGGLYIGKPHIDEIVAK</sequence>
<dbReference type="PANTHER" id="PTHR42951:SF15">
    <property type="entry name" value="METALLO-BETA-LACTAMASE SUPERFAMILY PROTEIN"/>
    <property type="match status" value="1"/>
</dbReference>
<dbReference type="Gene3D" id="3.60.15.10">
    <property type="entry name" value="Ribonuclease Z/Hydroxyacylglutathione hydrolase-like"/>
    <property type="match status" value="1"/>
</dbReference>
<accession>A0ABM9URF3</accession>
<comment type="caution">
    <text evidence="2">The sequence shown here is derived from an EMBL/GenBank/DDBJ whole genome shotgun (WGS) entry which is preliminary data.</text>
</comment>
<dbReference type="SUPFAM" id="SSF56281">
    <property type="entry name" value="Metallo-hydrolase/oxidoreductase"/>
    <property type="match status" value="1"/>
</dbReference>
<keyword evidence="2" id="KW-0378">Hydrolase</keyword>
<name>A0ABM9URF3_SARVE</name>
<dbReference type="PANTHER" id="PTHR42951">
    <property type="entry name" value="METALLO-BETA-LACTAMASE DOMAIN-CONTAINING"/>
    <property type="match status" value="1"/>
</dbReference>
<dbReference type="CDD" id="cd07721">
    <property type="entry name" value="yflN-like_MBL-fold"/>
    <property type="match status" value="1"/>
</dbReference>
<organism evidence="2 3">
    <name type="scientific">Sarcina ventriculi</name>
    <name type="common">Clostridium ventriculi</name>
    <dbReference type="NCBI Taxonomy" id="1267"/>
    <lineage>
        <taxon>Bacteria</taxon>
        <taxon>Bacillati</taxon>
        <taxon>Bacillota</taxon>
        <taxon>Clostridia</taxon>
        <taxon>Eubacteriales</taxon>
        <taxon>Clostridiaceae</taxon>
        <taxon>Sarcina</taxon>
    </lineage>
</organism>
<dbReference type="GO" id="GO:0004416">
    <property type="term" value="F:hydroxyacylglutathione hydrolase activity"/>
    <property type="evidence" value="ECO:0007669"/>
    <property type="project" value="UniProtKB-EC"/>
</dbReference>
<dbReference type="InterPro" id="IPR050855">
    <property type="entry name" value="NDM-1-like"/>
</dbReference>
<gene>
    <name evidence="2" type="primary">gloB</name>
    <name evidence="2" type="ORF">ERS852473_01813</name>
</gene>
<dbReference type="SMART" id="SM00849">
    <property type="entry name" value="Lactamase_B"/>
    <property type="match status" value="1"/>
</dbReference>
<dbReference type="Pfam" id="PF00753">
    <property type="entry name" value="Lactamase_B"/>
    <property type="match status" value="1"/>
</dbReference>
<feature type="domain" description="Metallo-beta-lactamase" evidence="1">
    <location>
        <begin position="21"/>
        <end position="226"/>
    </location>
</feature>
<dbReference type="InterPro" id="IPR001279">
    <property type="entry name" value="Metallo-B-lactamas"/>
</dbReference>
<dbReference type="EMBL" id="CYZR01000006">
    <property type="protein sequence ID" value="CUO07396.1"/>
    <property type="molecule type" value="Genomic_DNA"/>
</dbReference>
<evidence type="ECO:0000313" key="2">
    <source>
        <dbReference type="EMBL" id="CUO07396.1"/>
    </source>
</evidence>
<proteinExistence type="predicted"/>
<dbReference type="Proteomes" id="UP000095488">
    <property type="component" value="Unassembled WGS sequence"/>
</dbReference>
<evidence type="ECO:0000259" key="1">
    <source>
        <dbReference type="SMART" id="SM00849"/>
    </source>
</evidence>
<protein>
    <submittedName>
        <fullName evidence="2">Hydroxyacylglutathione hydrolase</fullName>
        <ecNumber evidence="2">3.1.2.6</ecNumber>
    </submittedName>
</protein>
<dbReference type="EC" id="3.1.2.6" evidence="2"/>